<dbReference type="PRINTS" id="PR00947">
    <property type="entry name" value="CUTICLE"/>
</dbReference>
<feature type="compositionally biased region" description="Pro residues" evidence="3">
    <location>
        <begin position="26"/>
        <end position="36"/>
    </location>
</feature>
<dbReference type="InterPro" id="IPR000618">
    <property type="entry name" value="Insect_cuticle"/>
</dbReference>
<feature type="chain" id="PRO_5001983560" evidence="4">
    <location>
        <begin position="22"/>
        <end position="133"/>
    </location>
</feature>
<feature type="signal peptide" evidence="4">
    <location>
        <begin position="1"/>
        <end position="21"/>
    </location>
</feature>
<dbReference type="EMBL" id="GBXI01005506">
    <property type="protein sequence ID" value="JAD08786.1"/>
    <property type="molecule type" value="Transcribed_RNA"/>
</dbReference>
<dbReference type="GO" id="GO:0008010">
    <property type="term" value="F:structural constituent of chitin-based larval cuticle"/>
    <property type="evidence" value="ECO:0007669"/>
    <property type="project" value="TreeGrafter"/>
</dbReference>
<dbReference type="PANTHER" id="PTHR10380">
    <property type="entry name" value="CUTICLE PROTEIN"/>
    <property type="match status" value="1"/>
</dbReference>
<dbReference type="GeneID" id="105214289"/>
<dbReference type="PANTHER" id="PTHR10380:SF218">
    <property type="entry name" value="ADULT CUTICLE PROTEIN 65AA-RELATED"/>
    <property type="match status" value="1"/>
</dbReference>
<dbReference type="OrthoDB" id="7255276at2759"/>
<name>A0A0A1XCY5_ZEUCU</name>
<evidence type="ECO:0000256" key="3">
    <source>
        <dbReference type="SAM" id="MobiDB-lite"/>
    </source>
</evidence>
<reference evidence="5" key="1">
    <citation type="submission" date="2014-11" db="EMBL/GenBank/DDBJ databases">
        <authorList>
            <person name="Geib S."/>
        </authorList>
    </citation>
    <scope>NUCLEOTIDE SEQUENCE</scope>
</reference>
<dbReference type="PROSITE" id="PS51155">
    <property type="entry name" value="CHIT_BIND_RR_2"/>
    <property type="match status" value="1"/>
</dbReference>
<dbReference type="Pfam" id="PF00379">
    <property type="entry name" value="Chitin_bind_4"/>
    <property type="match status" value="1"/>
</dbReference>
<keyword evidence="4" id="KW-0732">Signal</keyword>
<dbReference type="AlphaFoldDB" id="A0A0A1XCY5"/>
<protein>
    <submittedName>
        <fullName evidence="5">Flexible cuticle protein 12</fullName>
    </submittedName>
</protein>
<dbReference type="GO" id="GO:0062129">
    <property type="term" value="C:chitin-based extracellular matrix"/>
    <property type="evidence" value="ECO:0007669"/>
    <property type="project" value="TreeGrafter"/>
</dbReference>
<sequence>MIRFCVMLLALLCAGACVINASPVPDSTPAPAPAPAPTTTTTTTQAHSDDDVQLVNYSNDNIGANGYNFAFETSDGVSRKETATVKHAGAISVEGTVSWTGPDGVQYTLNYVADEHGFQPQGTHLPVGPEPAS</sequence>
<dbReference type="InterPro" id="IPR031311">
    <property type="entry name" value="CHIT_BIND_RR_consensus"/>
</dbReference>
<evidence type="ECO:0000256" key="1">
    <source>
        <dbReference type="ARBA" id="ARBA00022460"/>
    </source>
</evidence>
<gene>
    <name evidence="5" type="primary">CP12_1</name>
    <name evidence="5" type="ORF">g.17</name>
</gene>
<reference evidence="5" key="2">
    <citation type="journal article" date="2015" name="Gigascience">
        <title>Reconstructing a comprehensive transcriptome assembly of a white-pupal translocated strain of the pest fruit fly Bactrocera cucurbitae.</title>
        <authorList>
            <person name="Sim S.B."/>
            <person name="Calla B."/>
            <person name="Hall B."/>
            <person name="DeRego T."/>
            <person name="Geib S.M."/>
        </authorList>
    </citation>
    <scope>NUCLEOTIDE SEQUENCE</scope>
</reference>
<proteinExistence type="predicted"/>
<evidence type="ECO:0000256" key="2">
    <source>
        <dbReference type="PROSITE-ProRule" id="PRU00497"/>
    </source>
</evidence>
<dbReference type="PROSITE" id="PS00233">
    <property type="entry name" value="CHIT_BIND_RR_1"/>
    <property type="match status" value="1"/>
</dbReference>
<accession>A0A0A1XCY5</accession>
<evidence type="ECO:0000313" key="5">
    <source>
        <dbReference type="EMBL" id="JAD08786.1"/>
    </source>
</evidence>
<feature type="region of interest" description="Disordered" evidence="3">
    <location>
        <begin position="26"/>
        <end position="49"/>
    </location>
</feature>
<dbReference type="InterPro" id="IPR050468">
    <property type="entry name" value="Cuticle_Struct_Prot"/>
</dbReference>
<keyword evidence="1 2" id="KW-0193">Cuticle</keyword>
<evidence type="ECO:0000256" key="4">
    <source>
        <dbReference type="SAM" id="SignalP"/>
    </source>
</evidence>
<organism evidence="5">
    <name type="scientific">Zeugodacus cucurbitae</name>
    <name type="common">Melon fruit fly</name>
    <name type="synonym">Bactrocera cucurbitae</name>
    <dbReference type="NCBI Taxonomy" id="28588"/>
    <lineage>
        <taxon>Eukaryota</taxon>
        <taxon>Metazoa</taxon>
        <taxon>Ecdysozoa</taxon>
        <taxon>Arthropoda</taxon>
        <taxon>Hexapoda</taxon>
        <taxon>Insecta</taxon>
        <taxon>Pterygota</taxon>
        <taxon>Neoptera</taxon>
        <taxon>Endopterygota</taxon>
        <taxon>Diptera</taxon>
        <taxon>Brachycera</taxon>
        <taxon>Muscomorpha</taxon>
        <taxon>Tephritoidea</taxon>
        <taxon>Tephritidae</taxon>
        <taxon>Zeugodacus</taxon>
        <taxon>Zeugodacus</taxon>
    </lineage>
</organism>